<evidence type="ECO:0000313" key="2">
    <source>
        <dbReference type="EMBL" id="KAL0364467.1"/>
    </source>
</evidence>
<reference evidence="2" key="1">
    <citation type="submission" date="2020-06" db="EMBL/GenBank/DDBJ databases">
        <authorList>
            <person name="Li T."/>
            <person name="Hu X."/>
            <person name="Zhang T."/>
            <person name="Song X."/>
            <person name="Zhang H."/>
            <person name="Dai N."/>
            <person name="Sheng W."/>
            <person name="Hou X."/>
            <person name="Wei L."/>
        </authorList>
    </citation>
    <scope>NUCLEOTIDE SEQUENCE</scope>
    <source>
        <strain evidence="2">G01</strain>
        <tissue evidence="2">Leaf</tissue>
    </source>
</reference>
<proteinExistence type="predicted"/>
<dbReference type="Gene3D" id="3.10.450.330">
    <property type="match status" value="1"/>
</dbReference>
<accession>A0AAW2Q9H1</accession>
<name>A0AAW2Q9H1_9LAMI</name>
<dbReference type="Pfam" id="PF24861">
    <property type="entry name" value="SUS_N"/>
    <property type="match status" value="1"/>
</dbReference>
<evidence type="ECO:0000259" key="1">
    <source>
        <dbReference type="Pfam" id="PF24861"/>
    </source>
</evidence>
<comment type="caution">
    <text evidence="2">The sequence shown here is derived from an EMBL/GenBank/DDBJ whole genome shotgun (WGS) entry which is preliminary data.</text>
</comment>
<organism evidence="2">
    <name type="scientific">Sesamum angustifolium</name>
    <dbReference type="NCBI Taxonomy" id="2727405"/>
    <lineage>
        <taxon>Eukaryota</taxon>
        <taxon>Viridiplantae</taxon>
        <taxon>Streptophyta</taxon>
        <taxon>Embryophyta</taxon>
        <taxon>Tracheophyta</taxon>
        <taxon>Spermatophyta</taxon>
        <taxon>Magnoliopsida</taxon>
        <taxon>eudicotyledons</taxon>
        <taxon>Gunneridae</taxon>
        <taxon>Pentapetalae</taxon>
        <taxon>asterids</taxon>
        <taxon>lamiids</taxon>
        <taxon>Lamiales</taxon>
        <taxon>Pedaliaceae</taxon>
        <taxon>Sesamum</taxon>
    </lineage>
</organism>
<gene>
    <name evidence="2" type="ORF">Sangu_0544300</name>
</gene>
<dbReference type="InterPro" id="IPR056735">
    <property type="entry name" value="SUS_N"/>
</dbReference>
<reference evidence="2" key="2">
    <citation type="journal article" date="2024" name="Plant">
        <title>Genomic evolution and insights into agronomic trait innovations of Sesamum species.</title>
        <authorList>
            <person name="Miao H."/>
            <person name="Wang L."/>
            <person name="Qu L."/>
            <person name="Liu H."/>
            <person name="Sun Y."/>
            <person name="Le M."/>
            <person name="Wang Q."/>
            <person name="Wei S."/>
            <person name="Zheng Y."/>
            <person name="Lin W."/>
            <person name="Duan Y."/>
            <person name="Cao H."/>
            <person name="Xiong S."/>
            <person name="Wang X."/>
            <person name="Wei L."/>
            <person name="Li C."/>
            <person name="Ma Q."/>
            <person name="Ju M."/>
            <person name="Zhao R."/>
            <person name="Li G."/>
            <person name="Mu C."/>
            <person name="Tian Q."/>
            <person name="Mei H."/>
            <person name="Zhang T."/>
            <person name="Gao T."/>
            <person name="Zhang H."/>
        </authorList>
    </citation>
    <scope>NUCLEOTIDE SEQUENCE</scope>
    <source>
        <strain evidence="2">G01</strain>
    </source>
</reference>
<dbReference type="AlphaFoldDB" id="A0AAW2Q9H1"/>
<sequence length="53" mass="6179">MASVAAVDTMPDALRQSQHHMKRCFDRFTGKGRRLMKFQQLQDEVEQAIEDKV</sequence>
<feature type="domain" description="Sucrose synthase N-terminal" evidence="1">
    <location>
        <begin position="6"/>
        <end position="52"/>
    </location>
</feature>
<protein>
    <submittedName>
        <fullName evidence="2">Sucrose synthase 5</fullName>
    </submittedName>
</protein>
<dbReference type="EMBL" id="JACGWK010000003">
    <property type="protein sequence ID" value="KAL0364467.1"/>
    <property type="molecule type" value="Genomic_DNA"/>
</dbReference>